<feature type="transmembrane region" description="Helical" evidence="1">
    <location>
        <begin position="204"/>
        <end position="226"/>
    </location>
</feature>
<evidence type="ECO:0000313" key="2">
    <source>
        <dbReference type="EMBL" id="MET6995979.1"/>
    </source>
</evidence>
<feature type="transmembrane region" description="Helical" evidence="1">
    <location>
        <begin position="49"/>
        <end position="67"/>
    </location>
</feature>
<dbReference type="RefSeq" id="WP_354658626.1">
    <property type="nucleotide sequence ID" value="NZ_JBEXAC010000001.1"/>
</dbReference>
<dbReference type="Proteomes" id="UP001549749">
    <property type="component" value="Unassembled WGS sequence"/>
</dbReference>
<feature type="transmembrane region" description="Helical" evidence="1">
    <location>
        <begin position="20"/>
        <end position="37"/>
    </location>
</feature>
<keyword evidence="1" id="KW-0812">Transmembrane</keyword>
<proteinExistence type="predicted"/>
<dbReference type="EMBL" id="JBEXAC010000001">
    <property type="protein sequence ID" value="MET6995979.1"/>
    <property type="molecule type" value="Genomic_DNA"/>
</dbReference>
<comment type="caution">
    <text evidence="2">The sequence shown here is derived from an EMBL/GenBank/DDBJ whole genome shotgun (WGS) entry which is preliminary data.</text>
</comment>
<sequence length="230" mass="25619">MANQSTSSKSGNIFLRMHPLHRILISLGLALIALLAVSNSGLNTLFKTILVWDVFALTYVILCWIVIFTRSAPQIRLHAQKEDGSRIFVSAIIVIASFASMLTVLLLILSQETSDTSKMIYVPLAVSGMLLSWFMVHTIFSFHYAHMYYGDDEEHPEKHAEGLSFPKEKAPDYLDFAYFAFVIGMTFQVSDVEITSRSIRRQALAHGLLSFGLNTFVVALTINLIAGLKG</sequence>
<reference evidence="2 3" key="1">
    <citation type="submission" date="2024-06" db="EMBL/GenBank/DDBJ databases">
        <title>Chitinophaga defluvii sp. nov., isolated from municipal sewage.</title>
        <authorList>
            <person name="Zhang L."/>
        </authorList>
    </citation>
    <scope>NUCLEOTIDE SEQUENCE [LARGE SCALE GENOMIC DNA]</scope>
    <source>
        <strain evidence="2 3">H8</strain>
    </source>
</reference>
<evidence type="ECO:0000256" key="1">
    <source>
        <dbReference type="SAM" id="Phobius"/>
    </source>
</evidence>
<gene>
    <name evidence="2" type="ORF">ABR189_01305</name>
</gene>
<keyword evidence="3" id="KW-1185">Reference proteome</keyword>
<keyword evidence="1" id="KW-1133">Transmembrane helix</keyword>
<evidence type="ECO:0000313" key="3">
    <source>
        <dbReference type="Proteomes" id="UP001549749"/>
    </source>
</evidence>
<dbReference type="InterPro" id="IPR009781">
    <property type="entry name" value="DUF1345"/>
</dbReference>
<feature type="transmembrane region" description="Helical" evidence="1">
    <location>
        <begin position="121"/>
        <end position="145"/>
    </location>
</feature>
<dbReference type="Pfam" id="PF07077">
    <property type="entry name" value="DUF1345"/>
    <property type="match status" value="1"/>
</dbReference>
<accession>A0ABV2SYX5</accession>
<protein>
    <submittedName>
        <fullName evidence="2">DUF1345 domain-containing protein</fullName>
    </submittedName>
</protein>
<feature type="transmembrane region" description="Helical" evidence="1">
    <location>
        <begin position="87"/>
        <end position="109"/>
    </location>
</feature>
<organism evidence="2 3">
    <name type="scientific">Chitinophaga defluvii</name>
    <dbReference type="NCBI Taxonomy" id="3163343"/>
    <lineage>
        <taxon>Bacteria</taxon>
        <taxon>Pseudomonadati</taxon>
        <taxon>Bacteroidota</taxon>
        <taxon>Chitinophagia</taxon>
        <taxon>Chitinophagales</taxon>
        <taxon>Chitinophagaceae</taxon>
        <taxon>Chitinophaga</taxon>
    </lineage>
</organism>
<name>A0ABV2SYX5_9BACT</name>
<keyword evidence="1" id="KW-0472">Membrane</keyword>